<reference evidence="1" key="1">
    <citation type="submission" date="2020-01" db="EMBL/GenBank/DDBJ databases">
        <authorList>
            <consortium name="DOE Joint Genome Institute"/>
            <person name="Haridas S."/>
            <person name="Albert R."/>
            <person name="Binder M."/>
            <person name="Bloem J."/>
            <person name="Labutti K."/>
            <person name="Salamov A."/>
            <person name="Andreopoulos B."/>
            <person name="Baker S.E."/>
            <person name="Barry K."/>
            <person name="Bills G."/>
            <person name="Bluhm B.H."/>
            <person name="Cannon C."/>
            <person name="Castanera R."/>
            <person name="Culley D.E."/>
            <person name="Daum C."/>
            <person name="Ezra D."/>
            <person name="Gonzalez J.B."/>
            <person name="Henrissat B."/>
            <person name="Kuo A."/>
            <person name="Liang C."/>
            <person name="Lipzen A."/>
            <person name="Lutzoni F."/>
            <person name="Magnuson J."/>
            <person name="Mondo S."/>
            <person name="Nolan M."/>
            <person name="Ohm R."/>
            <person name="Pangilinan J."/>
            <person name="Park H.-J."/>
            <person name="Ramirez L."/>
            <person name="Alfaro M."/>
            <person name="Sun H."/>
            <person name="Tritt A."/>
            <person name="Yoshinaga Y."/>
            <person name="Zwiers L.-H."/>
            <person name="Turgeon B.G."/>
            <person name="Goodwin S.B."/>
            <person name="Spatafora J.W."/>
            <person name="Crous P.W."/>
            <person name="Grigoriev I.V."/>
        </authorList>
    </citation>
    <scope>NUCLEOTIDE SEQUENCE</scope>
    <source>
        <strain evidence="1">IPT5</strain>
    </source>
</reference>
<organism evidence="1 2">
    <name type="scientific">Plenodomus tracheiphilus IPT5</name>
    <dbReference type="NCBI Taxonomy" id="1408161"/>
    <lineage>
        <taxon>Eukaryota</taxon>
        <taxon>Fungi</taxon>
        <taxon>Dikarya</taxon>
        <taxon>Ascomycota</taxon>
        <taxon>Pezizomycotina</taxon>
        <taxon>Dothideomycetes</taxon>
        <taxon>Pleosporomycetidae</taxon>
        <taxon>Pleosporales</taxon>
        <taxon>Pleosporineae</taxon>
        <taxon>Leptosphaeriaceae</taxon>
        <taxon>Plenodomus</taxon>
    </lineage>
</organism>
<evidence type="ECO:0000313" key="2">
    <source>
        <dbReference type="Proteomes" id="UP000799423"/>
    </source>
</evidence>
<protein>
    <submittedName>
        <fullName evidence="1">Uncharacterized protein</fullName>
    </submittedName>
</protein>
<dbReference type="AlphaFoldDB" id="A0A6A7AV17"/>
<accession>A0A6A7AV17</accession>
<gene>
    <name evidence="1" type="ORF">T440DRAFT_253832</name>
</gene>
<keyword evidence="2" id="KW-1185">Reference proteome</keyword>
<dbReference type="EMBL" id="MU006340">
    <property type="protein sequence ID" value="KAF2845985.1"/>
    <property type="molecule type" value="Genomic_DNA"/>
</dbReference>
<name>A0A6A7AV17_9PLEO</name>
<sequence length="111" mass="12294">MSWCDATRGLVLRRSRESMPQGHVWYSTVAGTAVALSASHVVCTPDLVAMPSRRSWLTVHTALQYDVSVDLHPANLGRHCRPPPGHLRCFMTPHRRFNIPLASTYPSNGSS</sequence>
<evidence type="ECO:0000313" key="1">
    <source>
        <dbReference type="EMBL" id="KAF2845985.1"/>
    </source>
</evidence>
<proteinExistence type="predicted"/>
<dbReference type="Proteomes" id="UP000799423">
    <property type="component" value="Unassembled WGS sequence"/>
</dbReference>